<reference evidence="2" key="1">
    <citation type="journal article" date="2023" name="Plant J.">
        <title>Genome sequences and population genomics provide insights into the demographic history, inbreeding, and mutation load of two 'living fossil' tree species of Dipteronia.</title>
        <authorList>
            <person name="Feng Y."/>
            <person name="Comes H.P."/>
            <person name="Chen J."/>
            <person name="Zhu S."/>
            <person name="Lu R."/>
            <person name="Zhang X."/>
            <person name="Li P."/>
            <person name="Qiu J."/>
            <person name="Olsen K.M."/>
            <person name="Qiu Y."/>
        </authorList>
    </citation>
    <scope>NUCLEOTIDE SEQUENCE</scope>
    <source>
        <strain evidence="2">NBL</strain>
    </source>
</reference>
<evidence type="ECO:0000256" key="1">
    <source>
        <dbReference type="SAM" id="MobiDB-lite"/>
    </source>
</evidence>
<evidence type="ECO:0000313" key="3">
    <source>
        <dbReference type="Proteomes" id="UP001281410"/>
    </source>
</evidence>
<comment type="caution">
    <text evidence="2">The sequence shown here is derived from an EMBL/GenBank/DDBJ whole genome shotgun (WGS) entry which is preliminary data.</text>
</comment>
<dbReference type="EMBL" id="JANJYJ010000001">
    <property type="protein sequence ID" value="KAK3231021.1"/>
    <property type="molecule type" value="Genomic_DNA"/>
</dbReference>
<accession>A0AAE0EJV0</accession>
<sequence>MNFNIGDPSNFSSSSSSSDDEEDQLIVDLEVIDAEQEALLAQHGNIQRVVTQYLNQQNNLVTRRGSIPGHIVINRDRESADRHLFYDYFTENPRYNNQMVR</sequence>
<gene>
    <name evidence="2" type="ORF">Dsin_002902</name>
</gene>
<feature type="region of interest" description="Disordered" evidence="1">
    <location>
        <begin position="1"/>
        <end position="23"/>
    </location>
</feature>
<dbReference type="Proteomes" id="UP001281410">
    <property type="component" value="Unassembled WGS sequence"/>
</dbReference>
<name>A0AAE0EJV0_9ROSI</name>
<feature type="compositionally biased region" description="Polar residues" evidence="1">
    <location>
        <begin position="1"/>
        <end position="11"/>
    </location>
</feature>
<dbReference type="AlphaFoldDB" id="A0AAE0EJV0"/>
<proteinExistence type="predicted"/>
<organism evidence="2 3">
    <name type="scientific">Dipteronia sinensis</name>
    <dbReference type="NCBI Taxonomy" id="43782"/>
    <lineage>
        <taxon>Eukaryota</taxon>
        <taxon>Viridiplantae</taxon>
        <taxon>Streptophyta</taxon>
        <taxon>Embryophyta</taxon>
        <taxon>Tracheophyta</taxon>
        <taxon>Spermatophyta</taxon>
        <taxon>Magnoliopsida</taxon>
        <taxon>eudicotyledons</taxon>
        <taxon>Gunneridae</taxon>
        <taxon>Pentapetalae</taxon>
        <taxon>rosids</taxon>
        <taxon>malvids</taxon>
        <taxon>Sapindales</taxon>
        <taxon>Sapindaceae</taxon>
        <taxon>Hippocastanoideae</taxon>
        <taxon>Acereae</taxon>
        <taxon>Dipteronia</taxon>
    </lineage>
</organism>
<evidence type="ECO:0000313" key="2">
    <source>
        <dbReference type="EMBL" id="KAK3231021.1"/>
    </source>
</evidence>
<keyword evidence="3" id="KW-1185">Reference proteome</keyword>
<protein>
    <submittedName>
        <fullName evidence="2">Uncharacterized protein</fullName>
    </submittedName>
</protein>